<reference evidence="2 3" key="1">
    <citation type="journal article" date="2019" name="PLoS Biol.">
        <title>Sex chromosomes control vertical transmission of feminizing Wolbachia symbionts in an isopod.</title>
        <authorList>
            <person name="Becking T."/>
            <person name="Chebbi M.A."/>
            <person name="Giraud I."/>
            <person name="Moumen B."/>
            <person name="Laverre T."/>
            <person name="Caubet Y."/>
            <person name="Peccoud J."/>
            <person name="Gilbert C."/>
            <person name="Cordaux R."/>
        </authorList>
    </citation>
    <scope>NUCLEOTIDE SEQUENCE [LARGE SCALE GENOMIC DNA]</scope>
    <source>
        <strain evidence="2">ANa2</strain>
        <tissue evidence="2">Whole body excluding digestive tract and cuticle</tissue>
    </source>
</reference>
<feature type="non-terminal residue" evidence="2">
    <location>
        <position position="1"/>
    </location>
</feature>
<gene>
    <name evidence="2" type="ORF">Anas_06432</name>
</gene>
<dbReference type="OrthoDB" id="6418170at2759"/>
<evidence type="ECO:0000256" key="1">
    <source>
        <dbReference type="SAM" id="Phobius"/>
    </source>
</evidence>
<feature type="transmembrane region" description="Helical" evidence="1">
    <location>
        <begin position="12"/>
        <end position="29"/>
    </location>
</feature>
<dbReference type="PANTHER" id="PTHR33964">
    <property type="entry name" value="RE45066P-RELATED"/>
    <property type="match status" value="1"/>
</dbReference>
<keyword evidence="1" id="KW-1133">Transmembrane helix</keyword>
<dbReference type="PANTHER" id="PTHR33964:SF1">
    <property type="entry name" value="RE45066P"/>
    <property type="match status" value="1"/>
</dbReference>
<organism evidence="2 3">
    <name type="scientific">Armadillidium nasatum</name>
    <dbReference type="NCBI Taxonomy" id="96803"/>
    <lineage>
        <taxon>Eukaryota</taxon>
        <taxon>Metazoa</taxon>
        <taxon>Ecdysozoa</taxon>
        <taxon>Arthropoda</taxon>
        <taxon>Crustacea</taxon>
        <taxon>Multicrustacea</taxon>
        <taxon>Malacostraca</taxon>
        <taxon>Eumalacostraca</taxon>
        <taxon>Peracarida</taxon>
        <taxon>Isopoda</taxon>
        <taxon>Oniscidea</taxon>
        <taxon>Crinocheta</taxon>
        <taxon>Armadillidiidae</taxon>
        <taxon>Armadillidium</taxon>
    </lineage>
</organism>
<proteinExistence type="predicted"/>
<name>A0A5N5TMG4_9CRUS</name>
<evidence type="ECO:0000313" key="2">
    <source>
        <dbReference type="EMBL" id="KAB7507370.1"/>
    </source>
</evidence>
<protein>
    <submittedName>
        <fullName evidence="2">Uncharacterized protein</fullName>
    </submittedName>
</protein>
<keyword evidence="1" id="KW-0472">Membrane</keyword>
<sequence>FGAIQVLLELPFLLLLFCGSINFSFYLVFQIKYRDLILDSSFFAVGQCLSAYGKTSVNKGNEECSTSRLQSCMNLLQTINKDHNLAFASTEEELLNMCSTMNTGFECVYDHVTRCFNKERRDLIYTLLQGTEDVIRLLCTPGDFRNNYKIHAPCMKNVSTDSRMCGPHYQMLIRLVSPKDDVSVADTIRRQCWHLHLIRFITNSCDIRSPTTHISCASLKLLKANADRMRQILSKIIVTGPLDHLLRINVRITKQEV</sequence>
<keyword evidence="3" id="KW-1185">Reference proteome</keyword>
<dbReference type="AlphaFoldDB" id="A0A5N5TMG4"/>
<dbReference type="EMBL" id="SEYY01000385">
    <property type="protein sequence ID" value="KAB7507370.1"/>
    <property type="molecule type" value="Genomic_DNA"/>
</dbReference>
<evidence type="ECO:0000313" key="3">
    <source>
        <dbReference type="Proteomes" id="UP000326759"/>
    </source>
</evidence>
<dbReference type="Proteomes" id="UP000326759">
    <property type="component" value="Unassembled WGS sequence"/>
</dbReference>
<comment type="caution">
    <text evidence="2">The sequence shown here is derived from an EMBL/GenBank/DDBJ whole genome shotgun (WGS) entry which is preliminary data.</text>
</comment>
<accession>A0A5N5TMG4</accession>
<keyword evidence="1" id="KW-0812">Transmembrane</keyword>